<gene>
    <name evidence="2" type="ORF">AQ619_09480</name>
</gene>
<proteinExistence type="predicted"/>
<evidence type="ECO:0000313" key="2">
    <source>
        <dbReference type="EMBL" id="ALL13564.1"/>
    </source>
</evidence>
<keyword evidence="3" id="KW-1185">Reference proteome</keyword>
<dbReference type="RefSeq" id="WP_062146683.1">
    <property type="nucleotide sequence ID" value="NZ_CP013002.1"/>
</dbReference>
<accession>A0A0P0NZF2</accession>
<reference evidence="2 3" key="1">
    <citation type="submission" date="2015-10" db="EMBL/GenBank/DDBJ databases">
        <title>Conservation of the essential genome among Caulobacter and Brevundimonas species.</title>
        <authorList>
            <person name="Scott D."/>
            <person name="Ely B."/>
        </authorList>
    </citation>
    <scope>NUCLEOTIDE SEQUENCE [LARGE SCALE GENOMIC DNA]</scope>
    <source>
        <strain evidence="2 3">CB4</strain>
    </source>
</reference>
<evidence type="ECO:0008006" key="4">
    <source>
        <dbReference type="Google" id="ProtNLM"/>
    </source>
</evidence>
<dbReference type="OrthoDB" id="7189520at2"/>
<dbReference type="NCBIfam" id="NF047636">
    <property type="entry name" value="CC_3452_fam"/>
    <property type="match status" value="1"/>
</dbReference>
<dbReference type="Proteomes" id="UP000056905">
    <property type="component" value="Chromosome"/>
</dbReference>
<evidence type="ECO:0000256" key="1">
    <source>
        <dbReference type="SAM" id="SignalP"/>
    </source>
</evidence>
<feature type="signal peptide" evidence="1">
    <location>
        <begin position="1"/>
        <end position="20"/>
    </location>
</feature>
<protein>
    <recommendedName>
        <fullName evidence="4">Nuclease</fullName>
    </recommendedName>
</protein>
<dbReference type="STRING" id="69395.AQ619_09480"/>
<dbReference type="InterPro" id="IPR058067">
    <property type="entry name" value="CC_3452-like"/>
</dbReference>
<dbReference type="KEGG" id="chq:AQ619_09480"/>
<feature type="chain" id="PRO_5006052570" description="Nuclease" evidence="1">
    <location>
        <begin position="21"/>
        <end position="99"/>
    </location>
</feature>
<evidence type="ECO:0000313" key="3">
    <source>
        <dbReference type="Proteomes" id="UP000056905"/>
    </source>
</evidence>
<dbReference type="AlphaFoldDB" id="A0A0P0NZF2"/>
<name>A0A0P0NZF2_9CAUL</name>
<dbReference type="EMBL" id="CP013002">
    <property type="protein sequence ID" value="ALL13564.1"/>
    <property type="molecule type" value="Genomic_DNA"/>
</dbReference>
<dbReference type="InterPro" id="IPR058513">
    <property type="entry name" value="DUF8200"/>
</dbReference>
<organism evidence="2 3">
    <name type="scientific">Caulobacter henricii</name>
    <dbReference type="NCBI Taxonomy" id="69395"/>
    <lineage>
        <taxon>Bacteria</taxon>
        <taxon>Pseudomonadati</taxon>
        <taxon>Pseudomonadota</taxon>
        <taxon>Alphaproteobacteria</taxon>
        <taxon>Caulobacterales</taxon>
        <taxon>Caulobacteraceae</taxon>
        <taxon>Caulobacter</taxon>
    </lineage>
</organism>
<keyword evidence="1" id="KW-0732">Signal</keyword>
<sequence length="99" mass="10215">MRMFLAAFVAASALSTGAMAAEGAVLKLKAPAKVESLIHDGSAWRCTGDVCAASQVKSMPIGRTCRKLAAELGEIVAFNYRGKELDAAGLTDCNAAAKP</sequence>
<dbReference type="Pfam" id="PF26624">
    <property type="entry name" value="DUF8200"/>
    <property type="match status" value="1"/>
</dbReference>